<proteinExistence type="predicted"/>
<feature type="domain" description="Response regulatory" evidence="3">
    <location>
        <begin position="6"/>
        <end position="123"/>
    </location>
</feature>
<dbReference type="PROSITE" id="PS50110">
    <property type="entry name" value="RESPONSE_REGULATORY"/>
    <property type="match status" value="1"/>
</dbReference>
<protein>
    <recommendedName>
        <fullName evidence="3">Response regulatory domain-containing protein</fullName>
    </recommendedName>
</protein>
<gene>
    <name evidence="4" type="ORF">A3I86_00205</name>
</gene>
<dbReference type="AlphaFoldDB" id="A0A1G2UGA2"/>
<sequence>MSKKYKILIVDDDKFLLDMYKKKFESNGAEVDVALGSEETLAKLRDGAKPDILILDVIMPKIDGIELLGIIRKEQLSPDSIVIMLTNESDTNRIKEAELLGISGYIVKAINIPTDVINKVWEIIKSSAK</sequence>
<dbReference type="Proteomes" id="UP000177096">
    <property type="component" value="Unassembled WGS sequence"/>
</dbReference>
<organism evidence="4 5">
    <name type="scientific">Candidatus Zambryskibacteria bacterium RIFCSPLOWO2_02_FULL_39_14</name>
    <dbReference type="NCBI Taxonomy" id="1802769"/>
    <lineage>
        <taxon>Bacteria</taxon>
        <taxon>Candidatus Zambryskiibacteriota</taxon>
    </lineage>
</organism>
<evidence type="ECO:0000256" key="1">
    <source>
        <dbReference type="ARBA" id="ARBA00022553"/>
    </source>
</evidence>
<accession>A0A1G2UGA2</accession>
<dbReference type="GO" id="GO:0000160">
    <property type="term" value="P:phosphorelay signal transduction system"/>
    <property type="evidence" value="ECO:0007669"/>
    <property type="project" value="InterPro"/>
</dbReference>
<feature type="modified residue" description="4-aspartylphosphate" evidence="2">
    <location>
        <position position="56"/>
    </location>
</feature>
<name>A0A1G2UGA2_9BACT</name>
<dbReference type="PANTHER" id="PTHR44591:SF3">
    <property type="entry name" value="RESPONSE REGULATORY DOMAIN-CONTAINING PROTEIN"/>
    <property type="match status" value="1"/>
</dbReference>
<dbReference type="Pfam" id="PF00072">
    <property type="entry name" value="Response_reg"/>
    <property type="match status" value="1"/>
</dbReference>
<dbReference type="PANTHER" id="PTHR44591">
    <property type="entry name" value="STRESS RESPONSE REGULATOR PROTEIN 1"/>
    <property type="match status" value="1"/>
</dbReference>
<dbReference type="Gene3D" id="3.40.50.2300">
    <property type="match status" value="1"/>
</dbReference>
<dbReference type="InterPro" id="IPR011006">
    <property type="entry name" value="CheY-like_superfamily"/>
</dbReference>
<evidence type="ECO:0000313" key="4">
    <source>
        <dbReference type="EMBL" id="OHB08464.1"/>
    </source>
</evidence>
<dbReference type="EMBL" id="MHWM01000025">
    <property type="protein sequence ID" value="OHB08464.1"/>
    <property type="molecule type" value="Genomic_DNA"/>
</dbReference>
<evidence type="ECO:0000259" key="3">
    <source>
        <dbReference type="PROSITE" id="PS50110"/>
    </source>
</evidence>
<keyword evidence="1 2" id="KW-0597">Phosphoprotein</keyword>
<evidence type="ECO:0000256" key="2">
    <source>
        <dbReference type="PROSITE-ProRule" id="PRU00169"/>
    </source>
</evidence>
<dbReference type="CDD" id="cd00156">
    <property type="entry name" value="REC"/>
    <property type="match status" value="1"/>
</dbReference>
<evidence type="ECO:0000313" key="5">
    <source>
        <dbReference type="Proteomes" id="UP000177096"/>
    </source>
</evidence>
<dbReference type="InterPro" id="IPR001789">
    <property type="entry name" value="Sig_transdc_resp-reg_receiver"/>
</dbReference>
<dbReference type="SUPFAM" id="SSF52172">
    <property type="entry name" value="CheY-like"/>
    <property type="match status" value="1"/>
</dbReference>
<reference evidence="4 5" key="1">
    <citation type="journal article" date="2016" name="Nat. Commun.">
        <title>Thousands of microbial genomes shed light on interconnected biogeochemical processes in an aquifer system.</title>
        <authorList>
            <person name="Anantharaman K."/>
            <person name="Brown C.T."/>
            <person name="Hug L.A."/>
            <person name="Sharon I."/>
            <person name="Castelle C.J."/>
            <person name="Probst A.J."/>
            <person name="Thomas B.C."/>
            <person name="Singh A."/>
            <person name="Wilkins M.J."/>
            <person name="Karaoz U."/>
            <person name="Brodie E.L."/>
            <person name="Williams K.H."/>
            <person name="Hubbard S.S."/>
            <person name="Banfield J.F."/>
        </authorList>
    </citation>
    <scope>NUCLEOTIDE SEQUENCE [LARGE SCALE GENOMIC DNA]</scope>
</reference>
<dbReference type="InterPro" id="IPR050595">
    <property type="entry name" value="Bact_response_regulator"/>
</dbReference>
<comment type="caution">
    <text evidence="4">The sequence shown here is derived from an EMBL/GenBank/DDBJ whole genome shotgun (WGS) entry which is preliminary data.</text>
</comment>
<dbReference type="SMART" id="SM00448">
    <property type="entry name" value="REC"/>
    <property type="match status" value="1"/>
</dbReference>